<gene>
    <name evidence="5" type="ORF">P8C59_004312</name>
</gene>
<dbReference type="GO" id="GO:0005524">
    <property type="term" value="F:ATP binding"/>
    <property type="evidence" value="ECO:0007669"/>
    <property type="project" value="UniProtKB-KW"/>
</dbReference>
<dbReference type="Proteomes" id="UP001217918">
    <property type="component" value="Unassembled WGS sequence"/>
</dbReference>
<feature type="domain" description="AMP-dependent synthetase/ligase" evidence="4">
    <location>
        <begin position="66"/>
        <end position="512"/>
    </location>
</feature>
<organism evidence="5 6">
    <name type="scientific">Phyllachora maydis</name>
    <dbReference type="NCBI Taxonomy" id="1825666"/>
    <lineage>
        <taxon>Eukaryota</taxon>
        <taxon>Fungi</taxon>
        <taxon>Dikarya</taxon>
        <taxon>Ascomycota</taxon>
        <taxon>Pezizomycotina</taxon>
        <taxon>Sordariomycetes</taxon>
        <taxon>Sordariomycetidae</taxon>
        <taxon>Phyllachorales</taxon>
        <taxon>Phyllachoraceae</taxon>
        <taxon>Phyllachora</taxon>
    </lineage>
</organism>
<proteinExistence type="predicted"/>
<dbReference type="GO" id="GO:0005783">
    <property type="term" value="C:endoplasmic reticulum"/>
    <property type="evidence" value="ECO:0007669"/>
    <property type="project" value="TreeGrafter"/>
</dbReference>
<dbReference type="Pfam" id="PF00501">
    <property type="entry name" value="AMP-binding"/>
    <property type="match status" value="1"/>
</dbReference>
<feature type="compositionally biased region" description="Polar residues" evidence="3">
    <location>
        <begin position="1"/>
        <end position="15"/>
    </location>
</feature>
<name>A0AAD9I203_9PEZI</name>
<dbReference type="InterPro" id="IPR020845">
    <property type="entry name" value="AMP-binding_CS"/>
</dbReference>
<dbReference type="PANTHER" id="PTHR43272">
    <property type="entry name" value="LONG-CHAIN-FATTY-ACID--COA LIGASE"/>
    <property type="match status" value="1"/>
</dbReference>
<dbReference type="InterPro" id="IPR042099">
    <property type="entry name" value="ANL_N_sf"/>
</dbReference>
<reference evidence="5" key="1">
    <citation type="journal article" date="2023" name="Mol. Plant Microbe Interact.">
        <title>Elucidating the Obligate Nature and Biological Capacity of an Invasive Fungal Corn Pathogen.</title>
        <authorList>
            <person name="MacCready J.S."/>
            <person name="Roggenkamp E.M."/>
            <person name="Gdanetz K."/>
            <person name="Chilvers M.I."/>
        </authorList>
    </citation>
    <scope>NUCLEOTIDE SEQUENCE</scope>
    <source>
        <strain evidence="5">PM02</strain>
    </source>
</reference>
<keyword evidence="2" id="KW-0067">ATP-binding</keyword>
<evidence type="ECO:0000256" key="1">
    <source>
        <dbReference type="ARBA" id="ARBA00022741"/>
    </source>
</evidence>
<feature type="region of interest" description="Disordered" evidence="3">
    <location>
        <begin position="1"/>
        <end position="31"/>
    </location>
</feature>
<dbReference type="EMBL" id="JAQQPM010000003">
    <property type="protein sequence ID" value="KAK2069758.1"/>
    <property type="molecule type" value="Genomic_DNA"/>
</dbReference>
<dbReference type="AlphaFoldDB" id="A0AAD9I203"/>
<keyword evidence="1" id="KW-0547">Nucleotide-binding</keyword>
<accession>A0AAD9I203</accession>
<comment type="caution">
    <text evidence="5">The sequence shown here is derived from an EMBL/GenBank/DDBJ whole genome shotgun (WGS) entry which is preliminary data.</text>
</comment>
<dbReference type="Gene3D" id="3.40.50.12780">
    <property type="entry name" value="N-terminal domain of ligase-like"/>
    <property type="match status" value="1"/>
</dbReference>
<evidence type="ECO:0000313" key="5">
    <source>
        <dbReference type="EMBL" id="KAK2069758.1"/>
    </source>
</evidence>
<evidence type="ECO:0000256" key="3">
    <source>
        <dbReference type="SAM" id="MobiDB-lite"/>
    </source>
</evidence>
<sequence length="707" mass="78193">MAPTQDTTSYIKTISTPPPPGSPYALPVPGTERPNRTAIYRHWRFQNGPLLATYDPAHQTLHDLFEHSAAKRTSARCLGWRPWNPTTQTWEPKYMWMSYSEVAERRKNLGAGIAELTQRLGLANHEKFGVGLWSQNRPEWELTELALVSQSLWPVSLYETLGPDATEYIINHGKLNCVVCSLSHVPTLLKLGPRIPSLKLIISIDPLDAGEPVGLSKGALFNKMAADLGIQIHSLAEVEVLGAQTGRPMRPPHRDDILTINYTSGTTGDPKGVVITHKMGVAGITAARSNEPGRTSDVHISYLPLAHIYGRMADQTALAEGASIGYFHGDMTALVEDLKLLRPHVLFSVPRLFNRINAAVQAATVKADGLRGALSRQVIETKKASMRLPHGKAHNKHFLYDRIWTPKVLKAVGLDRCRTMVSGSAQLDPDVHVFLQAAFGNRFIQGFGMTETYAVGTAQGQDDLTTGCIGAPNPSIELCIESVPEYEYTVHDKPNPRGELLLRGPVVFSEYYKNPEATQKDVEADGWFHSGDIVEVDKLGRFKIIDRKKNVLKLAQGEYISPERIENVYMGSTSLITTAYVHGDPKQSSLVGIFGIDPATFAPYCSKILRATVSPTDLPALKVAANDTRVKKAFLRQLDAVGKKQKFNSYEKVKNCCFEIEPFTVDNEMLTPTLKLKRPQVARAFRADIDRMYEEIAVQGPPAKSKL</sequence>
<protein>
    <recommendedName>
        <fullName evidence="4">AMP-dependent synthetase/ligase domain-containing protein</fullName>
    </recommendedName>
</protein>
<evidence type="ECO:0000313" key="6">
    <source>
        <dbReference type="Proteomes" id="UP001217918"/>
    </source>
</evidence>
<evidence type="ECO:0000259" key="4">
    <source>
        <dbReference type="Pfam" id="PF00501"/>
    </source>
</evidence>
<evidence type="ECO:0000256" key="2">
    <source>
        <dbReference type="ARBA" id="ARBA00022840"/>
    </source>
</evidence>
<dbReference type="PROSITE" id="PS00455">
    <property type="entry name" value="AMP_BINDING"/>
    <property type="match status" value="1"/>
</dbReference>
<keyword evidence="6" id="KW-1185">Reference proteome</keyword>
<dbReference type="GO" id="GO:0004467">
    <property type="term" value="F:long-chain fatty acid-CoA ligase activity"/>
    <property type="evidence" value="ECO:0007669"/>
    <property type="project" value="TreeGrafter"/>
</dbReference>
<dbReference type="InterPro" id="IPR000873">
    <property type="entry name" value="AMP-dep_synth/lig_dom"/>
</dbReference>
<dbReference type="PANTHER" id="PTHR43272:SF33">
    <property type="entry name" value="AMP-BINDING DOMAIN-CONTAINING PROTEIN-RELATED"/>
    <property type="match status" value="1"/>
</dbReference>
<dbReference type="SUPFAM" id="SSF56801">
    <property type="entry name" value="Acetyl-CoA synthetase-like"/>
    <property type="match status" value="1"/>
</dbReference>
<dbReference type="GO" id="GO:0016020">
    <property type="term" value="C:membrane"/>
    <property type="evidence" value="ECO:0007669"/>
    <property type="project" value="TreeGrafter"/>
</dbReference>